<dbReference type="Proteomes" id="UP001652622">
    <property type="component" value="Unplaced"/>
</dbReference>
<dbReference type="RefSeq" id="XP_060548138.1">
    <property type="nucleotide sequence ID" value="XM_060692155.1"/>
</dbReference>
<keyword evidence="2" id="KW-1185">Reference proteome</keyword>
<proteinExistence type="predicted"/>
<evidence type="ECO:0000313" key="2">
    <source>
        <dbReference type="Proteomes" id="UP001652622"/>
    </source>
</evidence>
<evidence type="ECO:0000256" key="1">
    <source>
        <dbReference type="SAM" id="MobiDB-lite"/>
    </source>
</evidence>
<organism evidence="2 3">
    <name type="scientific">Pantherophis guttatus</name>
    <name type="common">Corn snake</name>
    <name type="synonym">Elaphe guttata</name>
    <dbReference type="NCBI Taxonomy" id="94885"/>
    <lineage>
        <taxon>Eukaryota</taxon>
        <taxon>Metazoa</taxon>
        <taxon>Chordata</taxon>
        <taxon>Craniata</taxon>
        <taxon>Vertebrata</taxon>
        <taxon>Euteleostomi</taxon>
        <taxon>Lepidosauria</taxon>
        <taxon>Squamata</taxon>
        <taxon>Bifurcata</taxon>
        <taxon>Unidentata</taxon>
        <taxon>Episquamata</taxon>
        <taxon>Toxicofera</taxon>
        <taxon>Serpentes</taxon>
        <taxon>Colubroidea</taxon>
        <taxon>Colubridae</taxon>
        <taxon>Colubrinae</taxon>
        <taxon>Pantherophis</taxon>
    </lineage>
</organism>
<feature type="compositionally biased region" description="Polar residues" evidence="1">
    <location>
        <begin position="229"/>
        <end position="261"/>
    </location>
</feature>
<feature type="compositionally biased region" description="Pro residues" evidence="1">
    <location>
        <begin position="182"/>
        <end position="198"/>
    </location>
</feature>
<gene>
    <name evidence="3" type="primary">LOC132711982</name>
</gene>
<feature type="region of interest" description="Disordered" evidence="1">
    <location>
        <begin position="1"/>
        <end position="70"/>
    </location>
</feature>
<reference evidence="3" key="1">
    <citation type="submission" date="2025-08" db="UniProtKB">
        <authorList>
            <consortium name="RefSeq"/>
        </authorList>
    </citation>
    <scope>IDENTIFICATION</scope>
    <source>
        <tissue evidence="3">Blood</tissue>
    </source>
</reference>
<sequence>MEEKEGAIGGLGAKGSTDPLLSSPEEMEQAMKAAEEAFRLGAQPKASESWKSCQSHPASGGDLKSPHESDWRMGATWSQSLSGLPECFEWMEVGNYAPTSKPLEPVLALPPVESIPPGWAFYPGQGWIQCQWYPAPFVPSCQGSPWPPSYASTILAPRGAGANPAAGWNAFPPAQQAAEQPGPLPQQPTPLPAPPPTQLPSHQPVGMQQPGAPQGGLIQQPAALPPLQRSEQLSNQPPSPNHPQLTPSPCEANTTPLQSNF</sequence>
<name>A0ABM3ZIE0_PANGU</name>
<accession>A0ABM3ZIE0</accession>
<protein>
    <submittedName>
        <fullName evidence="3">Uncharacterized protein LOC132711982</fullName>
    </submittedName>
</protein>
<feature type="region of interest" description="Disordered" evidence="1">
    <location>
        <begin position="165"/>
        <end position="261"/>
    </location>
</feature>
<feature type="compositionally biased region" description="Low complexity" evidence="1">
    <location>
        <begin position="165"/>
        <end position="181"/>
    </location>
</feature>
<evidence type="ECO:0000313" key="3">
    <source>
        <dbReference type="RefSeq" id="XP_060548138.1"/>
    </source>
</evidence>
<dbReference type="GeneID" id="132711982"/>